<evidence type="ECO:0000313" key="2">
    <source>
        <dbReference type="Proteomes" id="UP000648722"/>
    </source>
</evidence>
<reference evidence="2" key="1">
    <citation type="journal article" date="2019" name="Int. J. Syst. Evol. Microbiol.">
        <title>The Global Catalogue of Microorganisms (GCM) 10K type strain sequencing project: providing services to taxonomists for standard genome sequencing and annotation.</title>
        <authorList>
            <consortium name="The Broad Institute Genomics Platform"/>
            <consortium name="The Broad Institute Genome Sequencing Center for Infectious Disease"/>
            <person name="Wu L."/>
            <person name="Ma J."/>
        </authorList>
    </citation>
    <scope>NUCLEOTIDE SEQUENCE [LARGE SCALE GENOMIC DNA]</scope>
    <source>
        <strain evidence="2">CGMCC 1.12766</strain>
    </source>
</reference>
<dbReference type="RefSeq" id="WP_188452255.1">
    <property type="nucleotide sequence ID" value="NZ_BMFS01000007.1"/>
</dbReference>
<comment type="caution">
    <text evidence="1">The sequence shown here is derived from an EMBL/GenBank/DDBJ whole genome shotgun (WGS) entry which is preliminary data.</text>
</comment>
<name>A0ABQ1XTB5_9PROT</name>
<gene>
    <name evidence="1" type="ORF">GCM10007420_18170</name>
</gene>
<dbReference type="EMBL" id="BMFS01000007">
    <property type="protein sequence ID" value="GGH02320.1"/>
    <property type="molecule type" value="Genomic_DNA"/>
</dbReference>
<accession>A0ABQ1XTB5</accession>
<evidence type="ECO:0000313" key="1">
    <source>
        <dbReference type="EMBL" id="GGH02320.1"/>
    </source>
</evidence>
<proteinExistence type="predicted"/>
<sequence>MGPAFDGNILCCDQNHTHFEVPDPDEIPEDARRAVLELVINNLAKYALGY</sequence>
<dbReference type="Proteomes" id="UP000648722">
    <property type="component" value="Unassembled WGS sequence"/>
</dbReference>
<organism evidence="1 2">
    <name type="scientific">Glycocaulis albus</name>
    <dbReference type="NCBI Taxonomy" id="1382801"/>
    <lineage>
        <taxon>Bacteria</taxon>
        <taxon>Pseudomonadati</taxon>
        <taxon>Pseudomonadota</taxon>
        <taxon>Alphaproteobacteria</taxon>
        <taxon>Maricaulales</taxon>
        <taxon>Maricaulaceae</taxon>
        <taxon>Glycocaulis</taxon>
    </lineage>
</organism>
<protein>
    <submittedName>
        <fullName evidence="1">Uncharacterized protein</fullName>
    </submittedName>
</protein>
<keyword evidence="2" id="KW-1185">Reference proteome</keyword>